<accession>K7A7U5</accession>
<evidence type="ECO:0000313" key="2">
    <source>
        <dbReference type="Proteomes" id="UP000011864"/>
    </source>
</evidence>
<sequence length="96" mass="10412">MFHSKAALELISSQTNATKSKVDLAVERFFMFGLTFVEGVCINHAEVAAKVGPQLSEVSILLQRGETEEATRLNYELLTQSVKSLIIEALASAKAA</sequence>
<keyword evidence="2" id="KW-1185">Reference proteome</keyword>
<dbReference type="AlphaFoldDB" id="K7A7U5"/>
<dbReference type="PATRIC" id="fig|1129794.4.peg.2366"/>
<dbReference type="STRING" id="1129794.C427_2386"/>
<proteinExistence type="predicted"/>
<evidence type="ECO:0000313" key="1">
    <source>
        <dbReference type="EMBL" id="AGH44495.1"/>
    </source>
</evidence>
<dbReference type="KEGG" id="gps:C427_2386"/>
<reference evidence="1 2" key="1">
    <citation type="journal article" date="2013" name="Genome Announc.">
        <title>Complete Genome Sequence of Glaciecola psychrophila Strain 170T.</title>
        <authorList>
            <person name="Yin J."/>
            <person name="Chen J."/>
            <person name="Liu G."/>
            <person name="Yu Y."/>
            <person name="Song L."/>
            <person name="Wang X."/>
            <person name="Qu X."/>
        </authorList>
    </citation>
    <scope>NUCLEOTIDE SEQUENCE [LARGE SCALE GENOMIC DNA]</scope>
    <source>
        <strain evidence="1 2">170</strain>
    </source>
</reference>
<protein>
    <submittedName>
        <fullName evidence="1">Uncharacterized protein</fullName>
    </submittedName>
</protein>
<dbReference type="RefSeq" id="WP_007636539.1">
    <property type="nucleotide sequence ID" value="NC_020514.1"/>
</dbReference>
<name>K7A7U5_9ALTE</name>
<dbReference type="Proteomes" id="UP000011864">
    <property type="component" value="Chromosome"/>
</dbReference>
<gene>
    <name evidence="1" type="ORF">C427_2386</name>
</gene>
<dbReference type="HOGENOM" id="CLU_2357181_0_0_6"/>
<organism evidence="1 2">
    <name type="scientific">Paraglaciecola psychrophila 170</name>
    <dbReference type="NCBI Taxonomy" id="1129794"/>
    <lineage>
        <taxon>Bacteria</taxon>
        <taxon>Pseudomonadati</taxon>
        <taxon>Pseudomonadota</taxon>
        <taxon>Gammaproteobacteria</taxon>
        <taxon>Alteromonadales</taxon>
        <taxon>Alteromonadaceae</taxon>
        <taxon>Paraglaciecola</taxon>
    </lineage>
</organism>
<dbReference type="EMBL" id="CP003837">
    <property type="protein sequence ID" value="AGH44495.1"/>
    <property type="molecule type" value="Genomic_DNA"/>
</dbReference>